<comment type="caution">
    <text evidence="4">The sequence shown here is derived from an EMBL/GenBank/DDBJ whole genome shotgun (WGS) entry which is preliminary data.</text>
</comment>
<dbReference type="InterPro" id="IPR024654">
    <property type="entry name" value="Calcineurin-like_PHP_lpxH"/>
</dbReference>
<dbReference type="Proteomes" id="UP000677687">
    <property type="component" value="Unassembled WGS sequence"/>
</dbReference>
<dbReference type="PANTHER" id="PTHR10416:SF0">
    <property type="entry name" value="DNA POLYMERASE DELTA SUBUNIT 2"/>
    <property type="match status" value="1"/>
</dbReference>
<evidence type="ECO:0000313" key="5">
    <source>
        <dbReference type="Proteomes" id="UP000677687"/>
    </source>
</evidence>
<evidence type="ECO:0000256" key="1">
    <source>
        <dbReference type="ARBA" id="ARBA00006035"/>
    </source>
</evidence>
<dbReference type="AlphaFoldDB" id="A0A8T4KVR7"/>
<organism evidence="4 5">
    <name type="scientific">Candidatus Iainarchaeum sp</name>
    <dbReference type="NCBI Taxonomy" id="3101447"/>
    <lineage>
        <taxon>Archaea</taxon>
        <taxon>Candidatus Iainarchaeota</taxon>
        <taxon>Candidatus Iainarchaeia</taxon>
        <taxon>Candidatus Iainarchaeales</taxon>
        <taxon>Candidatus Iainarchaeaceae</taxon>
        <taxon>Candidatus Iainarchaeum</taxon>
    </lineage>
</organism>
<evidence type="ECO:0000313" key="4">
    <source>
        <dbReference type="EMBL" id="MBS3057229.1"/>
    </source>
</evidence>
<keyword evidence="2" id="KW-0235">DNA replication</keyword>
<evidence type="ECO:0000256" key="2">
    <source>
        <dbReference type="ARBA" id="ARBA00022705"/>
    </source>
</evidence>
<proteinExistence type="inferred from homology"/>
<name>A0A8T4KVR7_9ARCH</name>
<dbReference type="PANTHER" id="PTHR10416">
    <property type="entry name" value="DNA POLYMERASE DELTA SUBUNIT 2"/>
    <property type="match status" value="1"/>
</dbReference>
<gene>
    <name evidence="4" type="ORF">J4415_01215</name>
</gene>
<reference evidence="4" key="2">
    <citation type="submission" date="2021-05" db="EMBL/GenBank/DDBJ databases">
        <title>Protein family content uncovers lineage relationships and bacterial pathway maintenance mechanisms in DPANN archaea.</title>
        <authorList>
            <person name="Castelle C.J."/>
            <person name="Meheust R."/>
            <person name="Jaffe A.L."/>
            <person name="Seitz K."/>
            <person name="Gong X."/>
            <person name="Baker B.J."/>
            <person name="Banfield J.F."/>
        </authorList>
    </citation>
    <scope>NUCLEOTIDE SEQUENCE</scope>
    <source>
        <strain evidence="4">RIFCSPHIGHO2_01_FULL_AR10_44_11</strain>
    </source>
</reference>
<dbReference type="EMBL" id="JAGVWD010000016">
    <property type="protein sequence ID" value="MBS3057229.1"/>
    <property type="molecule type" value="Genomic_DNA"/>
</dbReference>
<dbReference type="InterPro" id="IPR029052">
    <property type="entry name" value="Metallo-depent_PP-like"/>
</dbReference>
<sequence>MEDIVTRLFKKGKLVTPEALDYINSKKLEEVLLSDITETVITKVAIEKASDIRILKNLTSKKKELTAEDFTNFYNIKLEKIREIILQRIQKNFVSINKLDTTRQEVYVVGIVKDIKNKEKTIVELEDVTGTVQVILEKTADIELDDVIAVKAISGGKVLFGQQVIYPEIPLRKPNTGHGKACFISDLHLNETPPPAFEKLLQWLETQPIDAIFVAGDIGEKDKFEDMISQYCAEKTVFVIPGELDKEEEYPQTPLEFTKRNIISLSNPAMIEFGGINILIIHDMEMQMLKKRYLGKSKQITHSDHLVLDIVPDIVHFGHSHEPQVTNYKSVTMVNSGSLLGKFAPVIIDLATRESFQDTSWDKS</sequence>
<accession>A0A8T4KVR7</accession>
<protein>
    <submittedName>
        <fullName evidence="4">Metallophosphoesterase family protein</fullName>
    </submittedName>
</protein>
<evidence type="ECO:0000259" key="3">
    <source>
        <dbReference type="Pfam" id="PF12850"/>
    </source>
</evidence>
<dbReference type="GO" id="GO:0006271">
    <property type="term" value="P:DNA strand elongation involved in DNA replication"/>
    <property type="evidence" value="ECO:0007669"/>
    <property type="project" value="TreeGrafter"/>
</dbReference>
<dbReference type="Gene3D" id="3.60.21.10">
    <property type="match status" value="1"/>
</dbReference>
<dbReference type="Pfam" id="PF12850">
    <property type="entry name" value="Metallophos_2"/>
    <property type="match status" value="1"/>
</dbReference>
<feature type="domain" description="Calcineurin-like phosphoesterase" evidence="3">
    <location>
        <begin position="182"/>
        <end position="342"/>
    </location>
</feature>
<dbReference type="GO" id="GO:0042575">
    <property type="term" value="C:DNA polymerase complex"/>
    <property type="evidence" value="ECO:0007669"/>
    <property type="project" value="TreeGrafter"/>
</dbReference>
<reference evidence="4" key="1">
    <citation type="submission" date="2021-03" db="EMBL/GenBank/DDBJ databases">
        <authorList>
            <person name="Jaffe A."/>
        </authorList>
    </citation>
    <scope>NUCLEOTIDE SEQUENCE</scope>
    <source>
        <strain evidence="4">RIFCSPHIGHO2_01_FULL_AR10_44_11</strain>
    </source>
</reference>
<comment type="similarity">
    <text evidence="1">Belongs to the DNA polymerase delta/II small subunit family.</text>
</comment>
<dbReference type="SUPFAM" id="SSF56300">
    <property type="entry name" value="Metallo-dependent phosphatases"/>
    <property type="match status" value="1"/>
</dbReference>
<dbReference type="InterPro" id="IPR024826">
    <property type="entry name" value="DNA_pol_delta/II_ssu"/>
</dbReference>